<comment type="caution">
    <text evidence="2">The sequence shown here is derived from an EMBL/GenBank/DDBJ whole genome shotgun (WGS) entry which is preliminary data.</text>
</comment>
<keyword evidence="3" id="KW-1185">Reference proteome</keyword>
<dbReference type="Proteomes" id="UP000269708">
    <property type="component" value="Unassembled WGS sequence"/>
</dbReference>
<name>A0A3N4VDU4_9GAMM</name>
<dbReference type="SUPFAM" id="SSF53254">
    <property type="entry name" value="Phosphoglycerate mutase-like"/>
    <property type="match status" value="1"/>
</dbReference>
<dbReference type="GO" id="GO:0005737">
    <property type="term" value="C:cytoplasm"/>
    <property type="evidence" value="ECO:0007669"/>
    <property type="project" value="TreeGrafter"/>
</dbReference>
<accession>A0A3N4VDU4</accession>
<dbReference type="OrthoDB" id="3296006at2"/>
<dbReference type="EMBL" id="RKQN01000001">
    <property type="protein sequence ID" value="RPE81172.1"/>
    <property type="molecule type" value="Genomic_DNA"/>
</dbReference>
<gene>
    <name evidence="2" type="ORF">EDC50_0344</name>
</gene>
<dbReference type="AlphaFoldDB" id="A0A3N4VDU4"/>
<dbReference type="InterPro" id="IPR050275">
    <property type="entry name" value="PGM_Phosphatase"/>
</dbReference>
<organism evidence="2 3">
    <name type="scientific">Vulcaniibacterium tengchongense</name>
    <dbReference type="NCBI Taxonomy" id="1273429"/>
    <lineage>
        <taxon>Bacteria</taxon>
        <taxon>Pseudomonadati</taxon>
        <taxon>Pseudomonadota</taxon>
        <taxon>Gammaproteobacteria</taxon>
        <taxon>Lysobacterales</taxon>
        <taxon>Lysobacteraceae</taxon>
        <taxon>Vulcaniibacterium</taxon>
    </lineage>
</organism>
<dbReference type="PANTHER" id="PTHR48100">
    <property type="entry name" value="BROAD-SPECIFICITY PHOSPHATASE YOR283W-RELATED"/>
    <property type="match status" value="1"/>
</dbReference>
<evidence type="ECO:0000256" key="1">
    <source>
        <dbReference type="SAM" id="SignalP"/>
    </source>
</evidence>
<dbReference type="PANTHER" id="PTHR48100:SF1">
    <property type="entry name" value="HISTIDINE PHOSPHATASE FAMILY PROTEIN-RELATED"/>
    <property type="match status" value="1"/>
</dbReference>
<keyword evidence="1" id="KW-0732">Signal</keyword>
<dbReference type="InterPro" id="IPR029033">
    <property type="entry name" value="His_PPase_superfam"/>
</dbReference>
<reference evidence="2 3" key="1">
    <citation type="submission" date="2018-11" db="EMBL/GenBank/DDBJ databases">
        <title>Genomic Encyclopedia of Type Strains, Phase IV (KMG-IV): sequencing the most valuable type-strain genomes for metagenomic binning, comparative biology and taxonomic classification.</title>
        <authorList>
            <person name="Goeker M."/>
        </authorList>
    </citation>
    <scope>NUCLEOTIDE SEQUENCE [LARGE SCALE GENOMIC DNA]</scope>
    <source>
        <strain evidence="2 3">DSM 25623</strain>
    </source>
</reference>
<dbReference type="Pfam" id="PF00300">
    <property type="entry name" value="His_Phos_1"/>
    <property type="match status" value="1"/>
</dbReference>
<dbReference type="SMART" id="SM00855">
    <property type="entry name" value="PGAM"/>
    <property type="match status" value="1"/>
</dbReference>
<evidence type="ECO:0000313" key="3">
    <source>
        <dbReference type="Proteomes" id="UP000269708"/>
    </source>
</evidence>
<protein>
    <submittedName>
        <fullName evidence="2">Phosphohistidine phosphatase SixA</fullName>
    </submittedName>
</protein>
<dbReference type="Gene3D" id="3.40.50.1240">
    <property type="entry name" value="Phosphoglycerate mutase-like"/>
    <property type="match status" value="1"/>
</dbReference>
<sequence length="183" mass="19386">MNAQPGPRARAWLAALALAATGCATAARPEAVDAAAAAPATTFVLVRHAEKARDGSDDPPLTEAGHARAARLARWLERAPLRAVYATDYRRTRQTAAPAAQRHRLPVLGYDAKRPPGEFAAELRRAHAGGTVLVVGHSNTVPALAAALCRCEVAPMSEAEYGRRLRVRVAADGAAVLEETRDE</sequence>
<feature type="chain" id="PRO_5018006859" evidence="1">
    <location>
        <begin position="27"/>
        <end position="183"/>
    </location>
</feature>
<dbReference type="CDD" id="cd07067">
    <property type="entry name" value="HP_PGM_like"/>
    <property type="match status" value="1"/>
</dbReference>
<dbReference type="RefSeq" id="WP_123768748.1">
    <property type="nucleotide sequence ID" value="NZ_RKQN01000001.1"/>
</dbReference>
<dbReference type="GO" id="GO:0016791">
    <property type="term" value="F:phosphatase activity"/>
    <property type="evidence" value="ECO:0007669"/>
    <property type="project" value="TreeGrafter"/>
</dbReference>
<evidence type="ECO:0000313" key="2">
    <source>
        <dbReference type="EMBL" id="RPE81172.1"/>
    </source>
</evidence>
<proteinExistence type="predicted"/>
<dbReference type="InterPro" id="IPR013078">
    <property type="entry name" value="His_Pase_superF_clade-1"/>
</dbReference>
<feature type="signal peptide" evidence="1">
    <location>
        <begin position="1"/>
        <end position="26"/>
    </location>
</feature>